<evidence type="ECO:0000313" key="8">
    <source>
        <dbReference type="EMBL" id="ETR73932.1"/>
    </source>
</evidence>
<evidence type="ECO:0000259" key="7">
    <source>
        <dbReference type="Pfam" id="PF22692"/>
    </source>
</evidence>
<dbReference type="InterPro" id="IPR037925">
    <property type="entry name" value="FlgE/F/G-like"/>
</dbReference>
<comment type="caution">
    <text evidence="8">The sequence shown here is derived from an EMBL/GenBank/DDBJ whole genome shotgun (WGS) entry which is preliminary data.</text>
</comment>
<dbReference type="Pfam" id="PF06429">
    <property type="entry name" value="Flg_bbr_C"/>
    <property type="match status" value="1"/>
</dbReference>
<dbReference type="EMBL" id="ATBP01000031">
    <property type="protein sequence ID" value="ETR73932.1"/>
    <property type="molecule type" value="Genomic_DNA"/>
</dbReference>
<evidence type="ECO:0000256" key="4">
    <source>
        <dbReference type="RuleBase" id="RU362116"/>
    </source>
</evidence>
<dbReference type="SUPFAM" id="SSF117143">
    <property type="entry name" value="Flagellar hook protein flgE"/>
    <property type="match status" value="1"/>
</dbReference>
<evidence type="ECO:0000256" key="3">
    <source>
        <dbReference type="ARBA" id="ARBA00023143"/>
    </source>
</evidence>
<evidence type="ECO:0000256" key="2">
    <source>
        <dbReference type="ARBA" id="ARBA00009677"/>
    </source>
</evidence>
<dbReference type="InterPro" id="IPR001444">
    <property type="entry name" value="Flag_bb_rod_N"/>
</dbReference>
<evidence type="ECO:0000256" key="1">
    <source>
        <dbReference type="ARBA" id="ARBA00004117"/>
    </source>
</evidence>
<dbReference type="InterPro" id="IPR010930">
    <property type="entry name" value="Flg_bb/hook_C_dom"/>
</dbReference>
<keyword evidence="8" id="KW-0282">Flagellum</keyword>
<gene>
    <name evidence="8" type="ORF">OMM_00594</name>
</gene>
<dbReference type="InterPro" id="IPR053967">
    <property type="entry name" value="LlgE_F_G-like_D1"/>
</dbReference>
<sequence>MIILLQEVAMSELINSAVNFGLSQAVRSGLSQDARYDMIANNLANIETPGYKGDMMSFDEALDEVVTTDYANGQMRHTGNPLDVSVSDGLFFTVDTPGGIRYTRNGSFSLNSEGVLITSNGHPVQGQNGPITINGSNVEINEAGDVMVDGQNVDTLKIVNLGGDDIDDGWIFGEQGSRLEDLKKEGTSYFRIEGNNENLPQAENVQVMHKTLEQSNVSAMNQMVRLIETQRSYEAYHKIIKAFMETDAKAVSDVGRLA</sequence>
<dbReference type="Proteomes" id="UP000189670">
    <property type="component" value="Unassembled WGS sequence"/>
</dbReference>
<dbReference type="GO" id="GO:0071978">
    <property type="term" value="P:bacterial-type flagellum-dependent swarming motility"/>
    <property type="evidence" value="ECO:0007669"/>
    <property type="project" value="TreeGrafter"/>
</dbReference>
<feature type="domain" description="Flagellar basal body rod protein N-terminal" evidence="5">
    <location>
        <begin position="32"/>
        <end position="52"/>
    </location>
</feature>
<organism evidence="8 9">
    <name type="scientific">Candidatus Magnetoglobus multicellularis str. Araruama</name>
    <dbReference type="NCBI Taxonomy" id="890399"/>
    <lineage>
        <taxon>Bacteria</taxon>
        <taxon>Pseudomonadati</taxon>
        <taxon>Thermodesulfobacteriota</taxon>
        <taxon>Desulfobacteria</taxon>
        <taxon>Desulfobacterales</taxon>
        <taxon>Desulfobacteraceae</taxon>
        <taxon>Candidatus Magnetoglobus</taxon>
    </lineage>
</organism>
<reference evidence="9" key="1">
    <citation type="submission" date="2012-11" db="EMBL/GenBank/DDBJ databases">
        <authorList>
            <person name="Lucero-Rivera Y.E."/>
            <person name="Tovar-Ramirez D."/>
        </authorList>
    </citation>
    <scope>NUCLEOTIDE SEQUENCE [LARGE SCALE GENOMIC DNA]</scope>
    <source>
        <strain evidence="9">Araruama</strain>
    </source>
</reference>
<evidence type="ECO:0000259" key="6">
    <source>
        <dbReference type="Pfam" id="PF06429"/>
    </source>
</evidence>
<dbReference type="GO" id="GO:0009425">
    <property type="term" value="C:bacterial-type flagellum basal body"/>
    <property type="evidence" value="ECO:0007669"/>
    <property type="project" value="UniProtKB-SubCell"/>
</dbReference>
<protein>
    <submittedName>
        <fullName evidence="8">Flagellar basal-body rod FlgF</fullName>
    </submittedName>
</protein>
<name>A0A1V1PG92_9BACT</name>
<accession>A0A1V1PG92</accession>
<evidence type="ECO:0000259" key="5">
    <source>
        <dbReference type="Pfam" id="PF00460"/>
    </source>
</evidence>
<comment type="subcellular location">
    <subcellularLocation>
        <location evidence="1 4">Bacterial flagellum basal body</location>
    </subcellularLocation>
</comment>
<keyword evidence="8" id="KW-0969">Cilium</keyword>
<keyword evidence="3 4" id="KW-0975">Bacterial flagellum</keyword>
<dbReference type="NCBIfam" id="TIGR03506">
    <property type="entry name" value="FlgEFG_subfam"/>
    <property type="match status" value="1"/>
</dbReference>
<feature type="domain" description="Flagellar basal-body/hook protein C-terminal" evidence="6">
    <location>
        <begin position="211"/>
        <end position="250"/>
    </location>
</feature>
<dbReference type="PANTHER" id="PTHR30435">
    <property type="entry name" value="FLAGELLAR PROTEIN"/>
    <property type="match status" value="1"/>
</dbReference>
<proteinExistence type="inferred from homology"/>
<dbReference type="Pfam" id="PF00460">
    <property type="entry name" value="Flg_bb_rod"/>
    <property type="match status" value="1"/>
</dbReference>
<evidence type="ECO:0000313" key="9">
    <source>
        <dbReference type="Proteomes" id="UP000189670"/>
    </source>
</evidence>
<dbReference type="InterPro" id="IPR020013">
    <property type="entry name" value="Flagellar_FlgE/F/G"/>
</dbReference>
<dbReference type="Pfam" id="PF22692">
    <property type="entry name" value="LlgE_F_G_D1"/>
    <property type="match status" value="1"/>
</dbReference>
<comment type="similarity">
    <text evidence="2 4">Belongs to the flagella basal body rod proteins family.</text>
</comment>
<feature type="domain" description="Flagellar hook protein FlgE/F/G-like D1" evidence="7">
    <location>
        <begin position="91"/>
        <end position="148"/>
    </location>
</feature>
<dbReference type="PANTHER" id="PTHR30435:SF19">
    <property type="entry name" value="FLAGELLAR BASAL-BODY ROD PROTEIN FLGG"/>
    <property type="match status" value="1"/>
</dbReference>
<keyword evidence="8" id="KW-0966">Cell projection</keyword>
<dbReference type="AlphaFoldDB" id="A0A1V1PG92"/>